<dbReference type="HOGENOM" id="CLU_2282060_0_0_1"/>
<sequence>MTASFPAMASSSSSLVTATHPAPIENIRIEAWGLDQGRRWYLVQEKKEVFLALRGMTIGGGVNEAAQHCSCGTGSWRWARLGATIMVKDTVVVEADGTSCQR</sequence>
<evidence type="ECO:0000313" key="1">
    <source>
        <dbReference type="EnsemblPlants" id="ORUFI12G12600.1"/>
    </source>
</evidence>
<dbReference type="OMA" id="IRIEAWG"/>
<dbReference type="Proteomes" id="UP000008022">
    <property type="component" value="Unassembled WGS sequence"/>
</dbReference>
<dbReference type="AlphaFoldDB" id="A0A0E0RH38"/>
<reference evidence="2" key="1">
    <citation type="submission" date="2013-06" db="EMBL/GenBank/DDBJ databases">
        <authorList>
            <person name="Zhao Q."/>
        </authorList>
    </citation>
    <scope>NUCLEOTIDE SEQUENCE</scope>
    <source>
        <strain evidence="2">cv. W1943</strain>
    </source>
</reference>
<dbReference type="EnsemblPlants" id="ORUFI12G12600.1">
    <property type="protein sequence ID" value="ORUFI12G12600.1"/>
    <property type="gene ID" value="ORUFI12G12600"/>
</dbReference>
<organism evidence="1 2">
    <name type="scientific">Oryza rufipogon</name>
    <name type="common">Brownbeard rice</name>
    <name type="synonym">Asian wild rice</name>
    <dbReference type="NCBI Taxonomy" id="4529"/>
    <lineage>
        <taxon>Eukaryota</taxon>
        <taxon>Viridiplantae</taxon>
        <taxon>Streptophyta</taxon>
        <taxon>Embryophyta</taxon>
        <taxon>Tracheophyta</taxon>
        <taxon>Spermatophyta</taxon>
        <taxon>Magnoliopsida</taxon>
        <taxon>Liliopsida</taxon>
        <taxon>Poales</taxon>
        <taxon>Poaceae</taxon>
        <taxon>BOP clade</taxon>
        <taxon>Oryzoideae</taxon>
        <taxon>Oryzeae</taxon>
        <taxon>Oryzinae</taxon>
        <taxon>Oryza</taxon>
    </lineage>
</organism>
<accession>A0A0E0RH38</accession>
<name>A0A0E0RH38_ORYRU</name>
<dbReference type="Gramene" id="ORUFI12G12600.1">
    <property type="protein sequence ID" value="ORUFI12G12600.1"/>
    <property type="gene ID" value="ORUFI12G12600"/>
</dbReference>
<proteinExistence type="predicted"/>
<keyword evidence="2" id="KW-1185">Reference proteome</keyword>
<reference evidence="1" key="2">
    <citation type="submission" date="2015-06" db="UniProtKB">
        <authorList>
            <consortium name="EnsemblPlants"/>
        </authorList>
    </citation>
    <scope>IDENTIFICATION</scope>
</reference>
<protein>
    <submittedName>
        <fullName evidence="1">Uncharacterized protein</fullName>
    </submittedName>
</protein>
<evidence type="ECO:0000313" key="2">
    <source>
        <dbReference type="Proteomes" id="UP000008022"/>
    </source>
</evidence>